<keyword evidence="1" id="KW-1133">Transmembrane helix</keyword>
<proteinExistence type="predicted"/>
<dbReference type="EMBL" id="FMZF01000001">
    <property type="protein sequence ID" value="SDC14317.1"/>
    <property type="molecule type" value="Genomic_DNA"/>
</dbReference>
<protein>
    <recommendedName>
        <fullName evidence="4">DUF4184 family protein</fullName>
    </recommendedName>
</protein>
<dbReference type="Proteomes" id="UP000199416">
    <property type="component" value="Unassembled WGS sequence"/>
</dbReference>
<dbReference type="STRING" id="1190417.SAMN05660690_0684"/>
<gene>
    <name evidence="2" type="ORF">SAMN05660690_0684</name>
</gene>
<dbReference type="RefSeq" id="WP_091363899.1">
    <property type="nucleotide sequence ID" value="NZ_FMZF01000001.1"/>
</dbReference>
<dbReference type="Pfam" id="PF13803">
    <property type="entry name" value="DUF4184"/>
    <property type="match status" value="1"/>
</dbReference>
<evidence type="ECO:0000313" key="3">
    <source>
        <dbReference type="Proteomes" id="UP000199416"/>
    </source>
</evidence>
<keyword evidence="1" id="KW-0812">Transmembrane</keyword>
<feature type="transmembrane region" description="Helical" evidence="1">
    <location>
        <begin position="191"/>
        <end position="210"/>
    </location>
</feature>
<evidence type="ECO:0000256" key="1">
    <source>
        <dbReference type="SAM" id="Phobius"/>
    </source>
</evidence>
<dbReference type="AlphaFoldDB" id="A0A1G6J6M0"/>
<dbReference type="OrthoDB" id="8481923at2"/>
<evidence type="ECO:0000313" key="2">
    <source>
        <dbReference type="EMBL" id="SDC14317.1"/>
    </source>
</evidence>
<keyword evidence="1" id="KW-0472">Membrane</keyword>
<feature type="transmembrane region" description="Helical" evidence="1">
    <location>
        <begin position="51"/>
        <end position="76"/>
    </location>
</feature>
<organism evidence="2 3">
    <name type="scientific">Geodermatophilus telluris</name>
    <dbReference type="NCBI Taxonomy" id="1190417"/>
    <lineage>
        <taxon>Bacteria</taxon>
        <taxon>Bacillati</taxon>
        <taxon>Actinomycetota</taxon>
        <taxon>Actinomycetes</taxon>
        <taxon>Geodermatophilales</taxon>
        <taxon>Geodermatophilaceae</taxon>
        <taxon>Geodermatophilus</taxon>
    </lineage>
</organism>
<feature type="transmembrane region" description="Helical" evidence="1">
    <location>
        <begin position="97"/>
        <end position="119"/>
    </location>
</feature>
<feature type="transmembrane region" description="Helical" evidence="1">
    <location>
        <begin position="216"/>
        <end position="241"/>
    </location>
</feature>
<name>A0A1G6J6M0_9ACTN</name>
<evidence type="ECO:0008006" key="4">
    <source>
        <dbReference type="Google" id="ProtNLM"/>
    </source>
</evidence>
<feature type="transmembrane region" description="Helical" evidence="1">
    <location>
        <begin position="153"/>
        <end position="171"/>
    </location>
</feature>
<sequence length="247" mass="25164">MPFTGSHPAAVLPLLRTGLPASALVAGSLAPDVPLFLPGGPGWPTHDPLAVLTLDVVLGGVLWALWHGLLAAPALAAAPDGLRRRVTVPVGLRPRLVPVRAVAAVPVALALGAATHVGWDQFTHGWGWGTRHLPVLRAPVGRLGGVDWYGHDVAQHASTLLGAAVVAAWLVRWWRRTPAAPGDLRGGARPVWAALLGLGALTGGAAAVRAPDVLQAGVAGATAGGAVTALAAGLAAAGWHVRRRRRA</sequence>
<dbReference type="InterPro" id="IPR025238">
    <property type="entry name" value="DUF4184"/>
</dbReference>
<accession>A0A1G6J6M0</accession>
<reference evidence="3" key="1">
    <citation type="submission" date="2016-10" db="EMBL/GenBank/DDBJ databases">
        <authorList>
            <person name="Varghese N."/>
            <person name="Submissions S."/>
        </authorList>
    </citation>
    <scope>NUCLEOTIDE SEQUENCE [LARGE SCALE GENOMIC DNA]</scope>
    <source>
        <strain evidence="3">DSM 45421</strain>
    </source>
</reference>
<keyword evidence="3" id="KW-1185">Reference proteome</keyword>